<reference evidence="5 6" key="1">
    <citation type="submission" date="2019-07" db="EMBL/GenBank/DDBJ databases">
        <title>The First High-Quality Draft Genome Sequence of the Causal Agent of the Current Panama Disease Epidemic.</title>
        <authorList>
            <person name="Warmington R.J."/>
            <person name="Kay W."/>
            <person name="Jeffries A."/>
            <person name="Bebber D."/>
            <person name="Moore K."/>
            <person name="Studholme D.J."/>
        </authorList>
    </citation>
    <scope>NUCLEOTIDE SEQUENCE [LARGE SCALE GENOMIC DNA]</scope>
    <source>
        <strain evidence="5 6">TR4</strain>
    </source>
</reference>
<proteinExistence type="inferred from homology"/>
<name>A0A5C6SMN2_FUSOC</name>
<dbReference type="Proteomes" id="UP000321331">
    <property type="component" value="Unassembled WGS sequence"/>
</dbReference>
<keyword evidence="4" id="KW-0560">Oxidoreductase</keyword>
<dbReference type="GO" id="GO:0050661">
    <property type="term" value="F:NADP binding"/>
    <property type="evidence" value="ECO:0007669"/>
    <property type="project" value="InterPro"/>
</dbReference>
<dbReference type="InterPro" id="IPR051209">
    <property type="entry name" value="FAD-bind_Monooxygenase_sf"/>
</dbReference>
<gene>
    <name evidence="5" type="ORF">FocTR4_00013578</name>
</gene>
<dbReference type="Pfam" id="PF00743">
    <property type="entry name" value="FMO-like"/>
    <property type="match status" value="1"/>
</dbReference>
<evidence type="ECO:0000256" key="1">
    <source>
        <dbReference type="ARBA" id="ARBA00010139"/>
    </source>
</evidence>
<dbReference type="PANTHER" id="PTHR42877:SF7">
    <property type="entry name" value="FLAVIN-BINDING MONOOXYGENASE-RELATED"/>
    <property type="match status" value="1"/>
</dbReference>
<dbReference type="EMBL" id="VMNF01000011">
    <property type="protein sequence ID" value="TXB99912.1"/>
    <property type="molecule type" value="Genomic_DNA"/>
</dbReference>
<dbReference type="AlphaFoldDB" id="A0A5C6SMN2"/>
<evidence type="ECO:0000256" key="2">
    <source>
        <dbReference type="ARBA" id="ARBA00022630"/>
    </source>
</evidence>
<protein>
    <recommendedName>
        <fullName evidence="7">Sterigmatocystin biosynthesis monooxygenase stcW</fullName>
    </recommendedName>
</protein>
<evidence type="ECO:0000313" key="5">
    <source>
        <dbReference type="EMBL" id="TXB99912.1"/>
    </source>
</evidence>
<dbReference type="Gene3D" id="3.50.50.60">
    <property type="entry name" value="FAD/NAD(P)-binding domain"/>
    <property type="match status" value="2"/>
</dbReference>
<dbReference type="InterPro" id="IPR020946">
    <property type="entry name" value="Flavin_mOase-like"/>
</dbReference>
<evidence type="ECO:0000313" key="6">
    <source>
        <dbReference type="Proteomes" id="UP000321331"/>
    </source>
</evidence>
<comment type="caution">
    <text evidence="5">The sequence shown here is derived from an EMBL/GenBank/DDBJ whole genome shotgun (WGS) entry which is preliminary data.</text>
</comment>
<organism evidence="5 6">
    <name type="scientific">Fusarium oxysporum f. sp. cubense</name>
    <dbReference type="NCBI Taxonomy" id="61366"/>
    <lineage>
        <taxon>Eukaryota</taxon>
        <taxon>Fungi</taxon>
        <taxon>Dikarya</taxon>
        <taxon>Ascomycota</taxon>
        <taxon>Pezizomycotina</taxon>
        <taxon>Sordariomycetes</taxon>
        <taxon>Hypocreomycetidae</taxon>
        <taxon>Hypocreales</taxon>
        <taxon>Nectriaceae</taxon>
        <taxon>Fusarium</taxon>
        <taxon>Fusarium oxysporum species complex</taxon>
    </lineage>
</organism>
<evidence type="ECO:0000256" key="4">
    <source>
        <dbReference type="ARBA" id="ARBA00023002"/>
    </source>
</evidence>
<dbReference type="PANTHER" id="PTHR42877">
    <property type="entry name" value="L-ORNITHINE N(5)-MONOOXYGENASE-RELATED"/>
    <property type="match status" value="1"/>
</dbReference>
<keyword evidence="2" id="KW-0285">Flavoprotein</keyword>
<keyword evidence="3" id="KW-0274">FAD</keyword>
<accession>A0A5C6SMN2</accession>
<evidence type="ECO:0008006" key="7">
    <source>
        <dbReference type="Google" id="ProtNLM"/>
    </source>
</evidence>
<comment type="similarity">
    <text evidence="1">Belongs to the FAD-binding monooxygenase family.</text>
</comment>
<evidence type="ECO:0000256" key="3">
    <source>
        <dbReference type="ARBA" id="ARBA00022827"/>
    </source>
</evidence>
<dbReference type="GO" id="GO:0004499">
    <property type="term" value="F:N,N-dimethylaniline monooxygenase activity"/>
    <property type="evidence" value="ECO:0007669"/>
    <property type="project" value="InterPro"/>
</dbReference>
<dbReference type="SUPFAM" id="SSF51905">
    <property type="entry name" value="FAD/NAD(P)-binding domain"/>
    <property type="match status" value="2"/>
</dbReference>
<sequence>MENAPEPTHETKLRQQSEEIKMDAENTKAFFRGKLALRSPRRASIAVIGAGASALSFAREVEEGRLSNIEMIIFEKNAGVGDTLDAPAIYLRTTTSIHGHRIPTGRNIVVDFLINGGGIVNKWKWPNIPGLSSYKGTIMHSAHWDEKRDVNDKSVVVIGNGSSGVQITASLAKVVRTMTVVMRSPTWITPGFASSFAGPGGTNFQYSEIQKEEFRRNPEKYLAYRKSIEEELNKRQNFFIKGSLEQVLAKRFSQEMMNNGLATKPELAKKMIPSFDVGCRRPTPGIGYLEALSQKNVDVSWGTPQRLTQSSIVLHDGTEIRPDAIICATGFDISYKPRFPIIGRNGLRLDEYWSPDAKAYMSFAVPNFPNYLRMAPKT</sequence>
<dbReference type="GO" id="GO:0050660">
    <property type="term" value="F:flavin adenine dinucleotide binding"/>
    <property type="evidence" value="ECO:0007669"/>
    <property type="project" value="InterPro"/>
</dbReference>
<dbReference type="InterPro" id="IPR036188">
    <property type="entry name" value="FAD/NAD-bd_sf"/>
</dbReference>